<gene>
    <name evidence="1" type="ORF">B7P43_G01137</name>
</gene>
<comment type="caution">
    <text evidence="1">The sequence shown here is derived from an EMBL/GenBank/DDBJ whole genome shotgun (WGS) entry which is preliminary data.</text>
</comment>
<sequence>MDGNSCIFQGVCSGMIEKMYENSGWLVPDQDMNNILAEYKLAVLVLSESAQNNGNVSFVFREHEYWLDIKMLCYGMMPDILVHGLP</sequence>
<evidence type="ECO:0000313" key="2">
    <source>
        <dbReference type="Proteomes" id="UP000235965"/>
    </source>
</evidence>
<proteinExistence type="predicted"/>
<dbReference type="EMBL" id="NEVH01009067">
    <property type="protein sequence ID" value="PNF34113.1"/>
    <property type="molecule type" value="Genomic_DNA"/>
</dbReference>
<keyword evidence="2" id="KW-1185">Reference proteome</keyword>
<reference evidence="1 2" key="1">
    <citation type="submission" date="2017-12" db="EMBL/GenBank/DDBJ databases">
        <title>Hemimetabolous genomes reveal molecular basis of termite eusociality.</title>
        <authorList>
            <person name="Harrison M.C."/>
            <person name="Jongepier E."/>
            <person name="Robertson H.M."/>
            <person name="Arning N."/>
            <person name="Bitard-Feildel T."/>
            <person name="Chao H."/>
            <person name="Childers C.P."/>
            <person name="Dinh H."/>
            <person name="Doddapaneni H."/>
            <person name="Dugan S."/>
            <person name="Gowin J."/>
            <person name="Greiner C."/>
            <person name="Han Y."/>
            <person name="Hu H."/>
            <person name="Hughes D.S.T."/>
            <person name="Huylmans A.-K."/>
            <person name="Kemena C."/>
            <person name="Kremer L.P.M."/>
            <person name="Lee S.L."/>
            <person name="Lopez-Ezquerra A."/>
            <person name="Mallet L."/>
            <person name="Monroy-Kuhn J.M."/>
            <person name="Moser A."/>
            <person name="Murali S.C."/>
            <person name="Muzny D.M."/>
            <person name="Otani S."/>
            <person name="Piulachs M.-D."/>
            <person name="Poelchau M."/>
            <person name="Qu J."/>
            <person name="Schaub F."/>
            <person name="Wada-Katsumata A."/>
            <person name="Worley K.C."/>
            <person name="Xie Q."/>
            <person name="Ylla G."/>
            <person name="Poulsen M."/>
            <person name="Gibbs R.A."/>
            <person name="Schal C."/>
            <person name="Richards S."/>
            <person name="Belles X."/>
            <person name="Korb J."/>
            <person name="Bornberg-Bauer E."/>
        </authorList>
    </citation>
    <scope>NUCLEOTIDE SEQUENCE [LARGE SCALE GENOMIC DNA]</scope>
    <source>
        <tissue evidence="1">Whole body</tissue>
    </source>
</reference>
<evidence type="ECO:0000313" key="1">
    <source>
        <dbReference type="EMBL" id="PNF34113.1"/>
    </source>
</evidence>
<dbReference type="InParanoid" id="A0A2J7QZV5"/>
<dbReference type="Proteomes" id="UP000235965">
    <property type="component" value="Unassembled WGS sequence"/>
</dbReference>
<accession>A0A2J7QZV5</accession>
<organism evidence="1 2">
    <name type="scientific">Cryptotermes secundus</name>
    <dbReference type="NCBI Taxonomy" id="105785"/>
    <lineage>
        <taxon>Eukaryota</taxon>
        <taxon>Metazoa</taxon>
        <taxon>Ecdysozoa</taxon>
        <taxon>Arthropoda</taxon>
        <taxon>Hexapoda</taxon>
        <taxon>Insecta</taxon>
        <taxon>Pterygota</taxon>
        <taxon>Neoptera</taxon>
        <taxon>Polyneoptera</taxon>
        <taxon>Dictyoptera</taxon>
        <taxon>Blattodea</taxon>
        <taxon>Blattoidea</taxon>
        <taxon>Termitoidae</taxon>
        <taxon>Kalotermitidae</taxon>
        <taxon>Cryptotermitinae</taxon>
        <taxon>Cryptotermes</taxon>
    </lineage>
</organism>
<protein>
    <submittedName>
        <fullName evidence="1">Uncharacterized protein</fullName>
    </submittedName>
</protein>
<dbReference type="AlphaFoldDB" id="A0A2J7QZV5"/>
<name>A0A2J7QZV5_9NEOP</name>